<keyword evidence="8" id="KW-1185">Reference proteome</keyword>
<dbReference type="InterPro" id="IPR002048">
    <property type="entry name" value="EF_hand_dom"/>
</dbReference>
<dbReference type="Pfam" id="PF13499">
    <property type="entry name" value="EF-hand_7"/>
    <property type="match status" value="2"/>
</dbReference>
<evidence type="ECO:0000313" key="8">
    <source>
        <dbReference type="Proteomes" id="UP000663870"/>
    </source>
</evidence>
<keyword evidence="3" id="KW-0106">Calcium</keyword>
<dbReference type="PROSITE" id="PS50222">
    <property type="entry name" value="EF_HAND_2"/>
    <property type="match status" value="3"/>
</dbReference>
<comment type="caution">
    <text evidence="5">The sequence shown here is derived from an EMBL/GenBank/DDBJ whole genome shotgun (WGS) entry which is preliminary data.</text>
</comment>
<reference evidence="5" key="1">
    <citation type="submission" date="2021-02" db="EMBL/GenBank/DDBJ databases">
        <authorList>
            <person name="Nowell W R."/>
        </authorList>
    </citation>
    <scope>NUCLEOTIDE SEQUENCE</scope>
</reference>
<protein>
    <recommendedName>
        <fullName evidence="4">EF-hand domain-containing protein</fullName>
    </recommendedName>
</protein>
<dbReference type="AlphaFoldDB" id="A0A814L0U5"/>
<dbReference type="SUPFAM" id="SSF47473">
    <property type="entry name" value="EF-hand"/>
    <property type="match status" value="1"/>
</dbReference>
<evidence type="ECO:0000313" key="7">
    <source>
        <dbReference type="Proteomes" id="UP000663854"/>
    </source>
</evidence>
<evidence type="ECO:0000256" key="3">
    <source>
        <dbReference type="ARBA" id="ARBA00022837"/>
    </source>
</evidence>
<dbReference type="EMBL" id="CAJNOL010001191">
    <property type="protein sequence ID" value="CAF1308744.1"/>
    <property type="molecule type" value="Genomic_DNA"/>
</dbReference>
<gene>
    <name evidence="6" type="ORF">JXQ802_LOCUS29900</name>
    <name evidence="5" type="ORF">PYM288_LOCUS17439</name>
</gene>
<feature type="domain" description="EF-hand" evidence="4">
    <location>
        <begin position="75"/>
        <end position="110"/>
    </location>
</feature>
<evidence type="ECO:0000256" key="2">
    <source>
        <dbReference type="ARBA" id="ARBA00022737"/>
    </source>
</evidence>
<sequence>MAASGRLQKELEIKSRKALAVAKDPLARLQAACLARGAQGIKGLSILFRIMDDDKNRKLSLEEFTKGVEEYGLSFSKNDIAELFRLFDTDHNGSIDYEEFLRRLRPSMNNFRLELVAKAFAKLDRNHDGQLTVEDLRGVYNVQKHPKYMNGEWSEDRVLRHFLDCFDYGKHKDGIVTREEFIDYYSGVSASIDNDMYFDLMMRNAWKL</sequence>
<name>A0A814L0U5_9BILA</name>
<dbReference type="PANTHER" id="PTHR34524">
    <property type="entry name" value="CALCYPHOSIN"/>
    <property type="match status" value="1"/>
</dbReference>
<dbReference type="Proteomes" id="UP000663854">
    <property type="component" value="Unassembled WGS sequence"/>
</dbReference>
<dbReference type="InterPro" id="IPR051581">
    <property type="entry name" value="Ca-bind"/>
</dbReference>
<dbReference type="PROSITE" id="PS00018">
    <property type="entry name" value="EF_HAND_1"/>
    <property type="match status" value="3"/>
</dbReference>
<keyword evidence="1" id="KW-0479">Metal-binding</keyword>
<evidence type="ECO:0000259" key="4">
    <source>
        <dbReference type="PROSITE" id="PS50222"/>
    </source>
</evidence>
<dbReference type="Proteomes" id="UP000663870">
    <property type="component" value="Unassembled WGS sequence"/>
</dbReference>
<feature type="domain" description="EF-hand" evidence="4">
    <location>
        <begin position="39"/>
        <end position="74"/>
    </location>
</feature>
<keyword evidence="2" id="KW-0677">Repeat</keyword>
<proteinExistence type="predicted"/>
<dbReference type="CDD" id="cd00051">
    <property type="entry name" value="EFh"/>
    <property type="match status" value="1"/>
</dbReference>
<evidence type="ECO:0000313" key="5">
    <source>
        <dbReference type="EMBL" id="CAF1056863.1"/>
    </source>
</evidence>
<dbReference type="InterPro" id="IPR011992">
    <property type="entry name" value="EF-hand-dom_pair"/>
</dbReference>
<dbReference type="EMBL" id="CAJNOH010000492">
    <property type="protein sequence ID" value="CAF1056863.1"/>
    <property type="molecule type" value="Genomic_DNA"/>
</dbReference>
<dbReference type="SMART" id="SM00054">
    <property type="entry name" value="EFh"/>
    <property type="match status" value="3"/>
</dbReference>
<evidence type="ECO:0000313" key="6">
    <source>
        <dbReference type="EMBL" id="CAF1308744.1"/>
    </source>
</evidence>
<dbReference type="Gene3D" id="1.10.238.10">
    <property type="entry name" value="EF-hand"/>
    <property type="match status" value="2"/>
</dbReference>
<dbReference type="InterPro" id="IPR018247">
    <property type="entry name" value="EF_Hand_1_Ca_BS"/>
</dbReference>
<feature type="domain" description="EF-hand" evidence="4">
    <location>
        <begin position="111"/>
        <end position="146"/>
    </location>
</feature>
<dbReference type="GO" id="GO:0005509">
    <property type="term" value="F:calcium ion binding"/>
    <property type="evidence" value="ECO:0007669"/>
    <property type="project" value="InterPro"/>
</dbReference>
<organism evidence="5 7">
    <name type="scientific">Rotaria sordida</name>
    <dbReference type="NCBI Taxonomy" id="392033"/>
    <lineage>
        <taxon>Eukaryota</taxon>
        <taxon>Metazoa</taxon>
        <taxon>Spiralia</taxon>
        <taxon>Gnathifera</taxon>
        <taxon>Rotifera</taxon>
        <taxon>Eurotatoria</taxon>
        <taxon>Bdelloidea</taxon>
        <taxon>Philodinida</taxon>
        <taxon>Philodinidae</taxon>
        <taxon>Rotaria</taxon>
    </lineage>
</organism>
<accession>A0A814L0U5</accession>
<evidence type="ECO:0000256" key="1">
    <source>
        <dbReference type="ARBA" id="ARBA00022723"/>
    </source>
</evidence>
<dbReference type="PANTHER" id="PTHR34524:SF6">
    <property type="entry name" value="CALCYPHOSINE LIKE"/>
    <property type="match status" value="1"/>
</dbReference>